<proteinExistence type="predicted"/>
<gene>
    <name evidence="2" type="ORF">BN1708_007484</name>
    <name evidence="3" type="ORF">BN1723_016892</name>
</gene>
<dbReference type="STRING" id="100787.A0A0G4MU68"/>
<feature type="compositionally biased region" description="Basic and acidic residues" evidence="1">
    <location>
        <begin position="31"/>
        <end position="40"/>
    </location>
</feature>
<dbReference type="Proteomes" id="UP000045706">
    <property type="component" value="Unassembled WGS sequence"/>
</dbReference>
<organism evidence="2 4">
    <name type="scientific">Verticillium longisporum</name>
    <name type="common">Verticillium dahliae var. longisporum</name>
    <dbReference type="NCBI Taxonomy" id="100787"/>
    <lineage>
        <taxon>Eukaryota</taxon>
        <taxon>Fungi</taxon>
        <taxon>Dikarya</taxon>
        <taxon>Ascomycota</taxon>
        <taxon>Pezizomycotina</taxon>
        <taxon>Sordariomycetes</taxon>
        <taxon>Hypocreomycetidae</taxon>
        <taxon>Glomerellales</taxon>
        <taxon>Plectosphaerellaceae</taxon>
        <taxon>Verticillium</taxon>
    </lineage>
</organism>
<evidence type="ECO:0000313" key="3">
    <source>
        <dbReference type="EMBL" id="CRK48472.1"/>
    </source>
</evidence>
<dbReference type="EMBL" id="CVQH01024972">
    <property type="protein sequence ID" value="CRK37747.1"/>
    <property type="molecule type" value="Genomic_DNA"/>
</dbReference>
<name>A0A0G4MU68_VERLO</name>
<dbReference type="EMBL" id="CVQI01037551">
    <property type="protein sequence ID" value="CRK48472.1"/>
    <property type="molecule type" value="Genomic_DNA"/>
</dbReference>
<evidence type="ECO:0000313" key="5">
    <source>
        <dbReference type="Proteomes" id="UP000045706"/>
    </source>
</evidence>
<sequence>MLLHGAQSPPPAPVTHHQPDLSARPRRKRKAETQDNERLSKRLSLLNLEQNGQKLYVPVETPTAPALPASALTPAAQAAAAAASPANADDDMHLDDTKHKVYIYSLDDELSSSDSDPDDGRLVFLPDIERHLRAARLVDPGAAPLVSVPRPIPPAPDGSLAGMQVVLYQDPASLTVPTEKDSVRKAIIESRARTRARQRLERDGCGGVVEMPPRLDPSVVQGLMAAQGAGVEPMATGHDDDADAMELD</sequence>
<dbReference type="Pfam" id="PF20354">
    <property type="entry name" value="DUF6649"/>
    <property type="match status" value="1"/>
</dbReference>
<accession>A0A0G4MU68</accession>
<protein>
    <submittedName>
        <fullName evidence="2">Uncharacterized protein</fullName>
    </submittedName>
</protein>
<dbReference type="AlphaFoldDB" id="A0A0G4MU68"/>
<evidence type="ECO:0000256" key="1">
    <source>
        <dbReference type="SAM" id="MobiDB-lite"/>
    </source>
</evidence>
<reference evidence="4 5" key="1">
    <citation type="submission" date="2015-05" db="EMBL/GenBank/DDBJ databases">
        <authorList>
            <person name="Fogelqvist Johan"/>
        </authorList>
    </citation>
    <scope>NUCLEOTIDE SEQUENCE [LARGE SCALE GENOMIC DNA]</scope>
    <source>
        <strain evidence="2">VL1</strain>
        <strain evidence="3">VL2</strain>
    </source>
</reference>
<feature type="region of interest" description="Disordered" evidence="1">
    <location>
        <begin position="1"/>
        <end position="45"/>
    </location>
</feature>
<keyword evidence="4" id="KW-1185">Reference proteome</keyword>
<evidence type="ECO:0000313" key="4">
    <source>
        <dbReference type="Proteomes" id="UP000044602"/>
    </source>
</evidence>
<evidence type="ECO:0000313" key="2">
    <source>
        <dbReference type="EMBL" id="CRK37747.1"/>
    </source>
</evidence>
<dbReference type="Proteomes" id="UP000044602">
    <property type="component" value="Unassembled WGS sequence"/>
</dbReference>
<dbReference type="InterPro" id="IPR046591">
    <property type="entry name" value="DUF6649"/>
</dbReference>